<evidence type="ECO:0000313" key="6">
    <source>
        <dbReference type="EMBL" id="UFZ04100.1"/>
    </source>
</evidence>
<organism evidence="6 7">
    <name type="scientific">Bradyrhizobium ontarionense</name>
    <dbReference type="NCBI Taxonomy" id="2898149"/>
    <lineage>
        <taxon>Bacteria</taxon>
        <taxon>Pseudomonadati</taxon>
        <taxon>Pseudomonadota</taxon>
        <taxon>Alphaproteobacteria</taxon>
        <taxon>Hyphomicrobiales</taxon>
        <taxon>Nitrobacteraceae</taxon>
        <taxon>Bradyrhizobium</taxon>
    </lineage>
</organism>
<dbReference type="PANTHER" id="PTHR46825">
    <property type="entry name" value="D-ALANYL-D-ALANINE-CARBOXYPEPTIDASE/ENDOPEPTIDASE AMPH"/>
    <property type="match status" value="1"/>
</dbReference>
<dbReference type="RefSeq" id="WP_231320112.1">
    <property type="nucleotide sequence ID" value="NZ_CP088156.1"/>
</dbReference>
<feature type="domain" description="Beta-lactamase-related" evidence="5">
    <location>
        <begin position="69"/>
        <end position="381"/>
    </location>
</feature>
<dbReference type="EMBL" id="CP088156">
    <property type="protein sequence ID" value="UFZ04100.1"/>
    <property type="molecule type" value="Genomic_DNA"/>
</dbReference>
<dbReference type="Pfam" id="PF00144">
    <property type="entry name" value="Beta-lactamase"/>
    <property type="match status" value="1"/>
</dbReference>
<dbReference type="PANTHER" id="PTHR46825:SF11">
    <property type="entry name" value="PENICILLIN-BINDING PROTEIN 4"/>
    <property type="match status" value="1"/>
</dbReference>
<dbReference type="Proteomes" id="UP001431010">
    <property type="component" value="Chromosome"/>
</dbReference>
<keyword evidence="2 3" id="KW-0472">Membrane</keyword>
<comment type="subcellular location">
    <subcellularLocation>
        <location evidence="1">Membrane</location>
    </subcellularLocation>
</comment>
<dbReference type="SUPFAM" id="SSF56601">
    <property type="entry name" value="beta-lactamase/transpeptidase-like"/>
    <property type="match status" value="1"/>
</dbReference>
<evidence type="ECO:0000256" key="1">
    <source>
        <dbReference type="ARBA" id="ARBA00004370"/>
    </source>
</evidence>
<evidence type="ECO:0000256" key="2">
    <source>
        <dbReference type="ARBA" id="ARBA00023136"/>
    </source>
</evidence>
<dbReference type="Gene3D" id="3.40.710.10">
    <property type="entry name" value="DD-peptidase/beta-lactamase superfamily"/>
    <property type="match status" value="1"/>
</dbReference>
<sequence>MSSPITTRLSIPTRMACAVVSLAAMMIVHPSLATAETATINAPTTSAPPVGAPATHTSAIDTAAIDAAVLKNMSIGQIPGTALVIIQDGQVAYQKGYGVSSLSNQTPTTAQILFQLGSTSKAFTGLGTLLCQQRGLLSMDAPVTTYLPWLVLKHQGKPVEVTLNQFMHHTSGVPDSTLYTIPEGAGPQMLEKTVRMIAGMELASAPGTQFAYTSMNYDVLGLVMQTVTQTIYADFVSKEILEPLGLRNTTVFQKVADDRGISDGFKIEFLRPNAYLAPPFDGNLPAGYYISDGIDVGRWLQIHLGTVSVPDYFKPLLAESIIPYSSSDPSYAAGWYVSASQGLIYHGGNNPNYSSYFIFSPPRNMAVGIIANVNSNSTTAAAQDVVNILLGRPPIFPDNNPTQRMDTLAVAAIGVESLLAILALWSLSRLRGQHRYYQPSPQAYAISALLLSVVAVIGYVLAHFPQLFLFGSNWPFMVVWGPQTLWIAAILCMILVLLAWFDVVIRLFFPRHT</sequence>
<reference evidence="6" key="1">
    <citation type="journal article" date="2024" name="Antonie Van Leeuwenhoek">
        <title>Bradyrhizobium ontarionense sp. nov., a novel bacterial symbiont isolated from Aeschynomene indica (Indian jointvetch), harbours photosynthesis, nitrogen fixation and nitrous oxide (N2O) reductase genes.</title>
        <authorList>
            <person name="Bromfield E.S.P."/>
            <person name="Cloutier S."/>
        </authorList>
    </citation>
    <scope>NUCLEOTIDE SEQUENCE</scope>
    <source>
        <strain evidence="6">A19</strain>
    </source>
</reference>
<keyword evidence="4" id="KW-0732">Signal</keyword>
<dbReference type="InterPro" id="IPR001466">
    <property type="entry name" value="Beta-lactam-related"/>
</dbReference>
<feature type="signal peptide" evidence="4">
    <location>
        <begin position="1"/>
        <end position="35"/>
    </location>
</feature>
<evidence type="ECO:0000259" key="5">
    <source>
        <dbReference type="Pfam" id="PF00144"/>
    </source>
</evidence>
<feature type="chain" id="PRO_5046997050" evidence="4">
    <location>
        <begin position="36"/>
        <end position="513"/>
    </location>
</feature>
<evidence type="ECO:0000256" key="3">
    <source>
        <dbReference type="SAM" id="Phobius"/>
    </source>
</evidence>
<keyword evidence="7" id="KW-1185">Reference proteome</keyword>
<keyword evidence="3" id="KW-0812">Transmembrane</keyword>
<proteinExistence type="predicted"/>
<dbReference type="InterPro" id="IPR050491">
    <property type="entry name" value="AmpC-like"/>
</dbReference>
<evidence type="ECO:0000256" key="4">
    <source>
        <dbReference type="SAM" id="SignalP"/>
    </source>
</evidence>
<keyword evidence="3" id="KW-1133">Transmembrane helix</keyword>
<feature type="transmembrane region" description="Helical" evidence="3">
    <location>
        <begin position="408"/>
        <end position="427"/>
    </location>
</feature>
<accession>A0ABY3R9P9</accession>
<evidence type="ECO:0000313" key="7">
    <source>
        <dbReference type="Proteomes" id="UP001431010"/>
    </source>
</evidence>
<protein>
    <submittedName>
        <fullName evidence="6">Beta-lactamase family protein</fullName>
    </submittedName>
</protein>
<feature type="transmembrane region" description="Helical" evidence="3">
    <location>
        <begin position="484"/>
        <end position="509"/>
    </location>
</feature>
<name>A0ABY3R9P9_9BRAD</name>
<feature type="transmembrane region" description="Helical" evidence="3">
    <location>
        <begin position="443"/>
        <end position="464"/>
    </location>
</feature>
<gene>
    <name evidence="6" type="ORF">LQG66_33735</name>
</gene>
<dbReference type="InterPro" id="IPR012338">
    <property type="entry name" value="Beta-lactam/transpept-like"/>
</dbReference>